<dbReference type="InterPro" id="IPR015421">
    <property type="entry name" value="PyrdxlP-dep_Trfase_major"/>
</dbReference>
<evidence type="ECO:0000259" key="2">
    <source>
        <dbReference type="Pfam" id="PF00266"/>
    </source>
</evidence>
<gene>
    <name evidence="3" type="ORF">CMQ_7400</name>
</gene>
<dbReference type="Gene3D" id="3.40.640.10">
    <property type="entry name" value="Type I PLP-dependent aspartate aminotransferase-like (Major domain)"/>
    <property type="match status" value="1"/>
</dbReference>
<dbReference type="HOGENOM" id="CLU_003433_3_0_1"/>
<dbReference type="PANTHER" id="PTHR43092">
    <property type="entry name" value="L-CYSTEINE DESULFHYDRASE"/>
    <property type="match status" value="1"/>
</dbReference>
<evidence type="ECO:0000256" key="1">
    <source>
        <dbReference type="ARBA" id="ARBA00022898"/>
    </source>
</evidence>
<dbReference type="Pfam" id="PF00266">
    <property type="entry name" value="Aminotran_5"/>
    <property type="match status" value="1"/>
</dbReference>
<dbReference type="SUPFAM" id="SSF53383">
    <property type="entry name" value="PLP-dependent transferases"/>
    <property type="match status" value="1"/>
</dbReference>
<keyword evidence="3" id="KW-0808">Transferase</keyword>
<dbReference type="EMBL" id="GL629801">
    <property type="protein sequence ID" value="EFX00398.1"/>
    <property type="molecule type" value="Genomic_DNA"/>
</dbReference>
<organism evidence="4">
    <name type="scientific">Grosmannia clavigera (strain kw1407 / UAMH 11150)</name>
    <name type="common">Blue stain fungus</name>
    <name type="synonym">Graphiocladiella clavigera</name>
    <dbReference type="NCBI Taxonomy" id="655863"/>
    <lineage>
        <taxon>Eukaryota</taxon>
        <taxon>Fungi</taxon>
        <taxon>Dikarya</taxon>
        <taxon>Ascomycota</taxon>
        <taxon>Pezizomycotina</taxon>
        <taxon>Sordariomycetes</taxon>
        <taxon>Sordariomycetidae</taxon>
        <taxon>Ophiostomatales</taxon>
        <taxon>Ophiostomataceae</taxon>
        <taxon>Leptographium</taxon>
    </lineage>
</organism>
<keyword evidence="3" id="KW-0032">Aminotransferase</keyword>
<protein>
    <submittedName>
        <fullName evidence="3">Aminotransferase family protein</fullName>
    </submittedName>
</protein>
<proteinExistence type="predicted"/>
<dbReference type="RefSeq" id="XP_014169880.1">
    <property type="nucleotide sequence ID" value="XM_014314405.1"/>
</dbReference>
<dbReference type="InterPro" id="IPR000192">
    <property type="entry name" value="Aminotrans_V_dom"/>
</dbReference>
<sequence length="468" mass="51516">MSDTASTTPVVFGKPARALFEYDAAYRPLNHGSYGTVPRAVREARERYQRRHEARVDPFRRFEEPALLAGARAAVAPLLGADVHVDEVVLVANATTGVNAVVGSLAARWSAAAGDTVLCLSLIYDACRKTLVAQAETGRLLTEAVDVDVLADSDDIIVRKVRDAHARIVAAGRHPRLLVVDAVASMPGVRLPWESLVAASRDLGMLSLVDAAHGIGQLDLHHVGRPDVRPDFLVTNCHKWLFVPRGCALLYVPFRNQHHLYTSLPTSHGYLTPSLRPPLPAAPSRPDAPNYFVHLFADVGTQDHSAYLCIPDAIAFRRDVCGGEDAIRNYCFQLAASGGDAVARILETEVMDHPQSNIRQCQLVNVRLPLDIRSDADIAAATPSGIVSSSVIPLSRLPQLWEWMQRQMVDVHNTFIPAIFYRGAFWARLSAQIYLDQDDFEWAGQALLDICQRANKGEWDTQKTEQTE</sequence>
<keyword evidence="1" id="KW-0663">Pyridoxal phosphate</keyword>
<name>F0XPI8_GROCL</name>
<accession>F0XPI8</accession>
<dbReference type="InterPro" id="IPR015424">
    <property type="entry name" value="PyrdxlP-dep_Trfase"/>
</dbReference>
<dbReference type="InParanoid" id="F0XPI8"/>
<evidence type="ECO:0000313" key="3">
    <source>
        <dbReference type="EMBL" id="EFX00398.1"/>
    </source>
</evidence>
<dbReference type="Proteomes" id="UP000007796">
    <property type="component" value="Unassembled WGS sequence"/>
</dbReference>
<dbReference type="STRING" id="655863.F0XPI8"/>
<dbReference type="PANTHER" id="PTHR43092:SF2">
    <property type="entry name" value="HERCYNYLCYSTEINE SULFOXIDE LYASE"/>
    <property type="match status" value="1"/>
</dbReference>
<evidence type="ECO:0000313" key="4">
    <source>
        <dbReference type="Proteomes" id="UP000007796"/>
    </source>
</evidence>
<reference evidence="3 4" key="1">
    <citation type="journal article" date="2011" name="Proc. Natl. Acad. Sci. U.S.A.">
        <title>Genome and transcriptome analyses of the mountain pine beetle-fungal symbiont Grosmannia clavigera, a lodgepole pine pathogen.</title>
        <authorList>
            <person name="DiGuistini S."/>
            <person name="Wang Y."/>
            <person name="Liao N.Y."/>
            <person name="Taylor G."/>
            <person name="Tanguay P."/>
            <person name="Feau N."/>
            <person name="Henrissat B."/>
            <person name="Chan S.K."/>
            <person name="Hesse-Orce U."/>
            <person name="Alamouti S.M."/>
            <person name="Tsui C.K.M."/>
            <person name="Docking R.T."/>
            <person name="Levasseur A."/>
            <person name="Haridas S."/>
            <person name="Robertson G."/>
            <person name="Birol I."/>
            <person name="Holt R.A."/>
            <person name="Marra M.A."/>
            <person name="Hamelin R.C."/>
            <person name="Hirst M."/>
            <person name="Jones S.J.M."/>
            <person name="Bohlmann J."/>
            <person name="Breuil C."/>
        </authorList>
    </citation>
    <scope>NUCLEOTIDE SEQUENCE [LARGE SCALE GENOMIC DNA]</scope>
    <source>
        <strain evidence="4">kw1407 / UAMH 11150</strain>
    </source>
</reference>
<dbReference type="GeneID" id="25980941"/>
<dbReference type="OrthoDB" id="5978656at2759"/>
<dbReference type="GO" id="GO:0008483">
    <property type="term" value="F:transaminase activity"/>
    <property type="evidence" value="ECO:0007669"/>
    <property type="project" value="UniProtKB-KW"/>
</dbReference>
<dbReference type="AlphaFoldDB" id="F0XPI8"/>
<keyword evidence="4" id="KW-1185">Reference proteome</keyword>
<dbReference type="eggNOG" id="KOG1549">
    <property type="taxonomic scope" value="Eukaryota"/>
</dbReference>
<feature type="domain" description="Aminotransferase class V" evidence="2">
    <location>
        <begin position="65"/>
        <end position="253"/>
    </location>
</feature>